<evidence type="ECO:0000313" key="2">
    <source>
        <dbReference type="EMBL" id="GFS79550.1"/>
    </source>
</evidence>
<evidence type="ECO:0000313" key="3">
    <source>
        <dbReference type="Proteomes" id="UP000887013"/>
    </source>
</evidence>
<proteinExistence type="predicted"/>
<gene>
    <name evidence="2" type="ORF">NPIL_703491</name>
</gene>
<keyword evidence="3" id="KW-1185">Reference proteome</keyword>
<dbReference type="EMBL" id="BMAW01097434">
    <property type="protein sequence ID" value="GFS79550.1"/>
    <property type="molecule type" value="Genomic_DNA"/>
</dbReference>
<feature type="region of interest" description="Disordered" evidence="1">
    <location>
        <begin position="160"/>
        <end position="183"/>
    </location>
</feature>
<accession>A0A8X6MV96</accession>
<comment type="caution">
    <text evidence="2">The sequence shown here is derived from an EMBL/GenBank/DDBJ whole genome shotgun (WGS) entry which is preliminary data.</text>
</comment>
<name>A0A8X6MV96_NEPPI</name>
<organism evidence="2 3">
    <name type="scientific">Nephila pilipes</name>
    <name type="common">Giant wood spider</name>
    <name type="synonym">Nephila maculata</name>
    <dbReference type="NCBI Taxonomy" id="299642"/>
    <lineage>
        <taxon>Eukaryota</taxon>
        <taxon>Metazoa</taxon>
        <taxon>Ecdysozoa</taxon>
        <taxon>Arthropoda</taxon>
        <taxon>Chelicerata</taxon>
        <taxon>Arachnida</taxon>
        <taxon>Araneae</taxon>
        <taxon>Araneomorphae</taxon>
        <taxon>Entelegynae</taxon>
        <taxon>Araneoidea</taxon>
        <taxon>Nephilidae</taxon>
        <taxon>Nephila</taxon>
    </lineage>
</organism>
<evidence type="ECO:0000256" key="1">
    <source>
        <dbReference type="SAM" id="MobiDB-lite"/>
    </source>
</evidence>
<protein>
    <submittedName>
        <fullName evidence="2">Uncharacterized protein</fullName>
    </submittedName>
</protein>
<sequence length="183" mass="20654">MERSDLENLQRWSYDMDPRIYSQCIHVFLTWGPLMRHGQSDVHFASLSSLKAGSEESCSSITLCDKMKRRRLSVLSSLQLPSHPPCLWTFCAVSATSNEVLFIRNCSSFLFSQSILEQVDSCCHIATSDRTNLSRPPWNREKLSDACKQRPKCEERFCRSFGSSRKPKPLLLGSGADVGPDGC</sequence>
<dbReference type="Proteomes" id="UP000887013">
    <property type="component" value="Unassembled WGS sequence"/>
</dbReference>
<dbReference type="AlphaFoldDB" id="A0A8X6MV96"/>
<reference evidence="2" key="1">
    <citation type="submission" date="2020-08" db="EMBL/GenBank/DDBJ databases">
        <title>Multicomponent nature underlies the extraordinary mechanical properties of spider dragline silk.</title>
        <authorList>
            <person name="Kono N."/>
            <person name="Nakamura H."/>
            <person name="Mori M."/>
            <person name="Yoshida Y."/>
            <person name="Ohtoshi R."/>
            <person name="Malay A.D."/>
            <person name="Moran D.A.P."/>
            <person name="Tomita M."/>
            <person name="Numata K."/>
            <person name="Arakawa K."/>
        </authorList>
    </citation>
    <scope>NUCLEOTIDE SEQUENCE</scope>
</reference>